<dbReference type="InterPro" id="IPR013238">
    <property type="entry name" value="RNA_pol_III_Rbc25"/>
</dbReference>
<dbReference type="Gene3D" id="3.90.1150.10">
    <property type="entry name" value="Aspartate Aminotransferase, domain 1"/>
    <property type="match status" value="1"/>
</dbReference>
<comment type="caution">
    <text evidence="15">The sequence shown here is derived from an EMBL/GenBank/DDBJ whole genome shotgun (WGS) entry which is preliminary data.</text>
</comment>
<dbReference type="GO" id="GO:0019346">
    <property type="term" value="P:transsulfuration"/>
    <property type="evidence" value="ECO:0007669"/>
    <property type="project" value="InterPro"/>
</dbReference>
<evidence type="ECO:0000256" key="5">
    <source>
        <dbReference type="ARBA" id="ARBA00009307"/>
    </source>
</evidence>
<accession>A0A178F0K2</accession>
<sequence>MFILTTISDLVQISPEDFSKLSAVAIEDNINEKYANKVIQNVGLCIAFYDLLESSDGLIGHGTGLVNVNVKFRMIVFRPFKGEVIIGKITNGTEQGIKIEFFNDIIVPPDLLLDGARFDMKDQVWIWDNGEGGIFYFDVGETVRFRVEQEEWHDQVPSGPDLQDGLATPDRKPPYSIIPGGRDLVHFNDALQLDPVQLVKRAWKHAGVSFPSPGLRLPSIDGHLIHGSDSHRLGSVLKSMDWPASPSTSHSSSRTRLSYFSSHNYPHINIIASVVEESRRMATTVTPASVLPAQQEQKATIETPPRAPSPVHRFGTRAVHTGAPIEPTTGAVIAPISLSTTFIQHSLGKPIGDYEYTRSSNPNRDNFEAAVAGLENARYALAFSSGSATTANILQSLAGGSHVVSISDVYGGTHRYFTKVAAAHGVEVTFTPTIETDVAKLIRPNETRLIWIESPSNPTLGLVDIRAVATIAHQHGIQVVVDNTFLSPYIQNPLDHGADIVIHSVTKYINGHSDVLMGVAAFNSDEIKTRLTFLQNAIGAVPSAFDCWLAHRGLKTLHLRAREATANATLIARALEASPHVQAVNYPGIDSHPHRKIAIKQHRNGMGGGMLSFRIKGGREAAERFCQSTQLFVLAESLGGVESLVEVPGSMTHAGIPKEQREIAGVYDDLIRLSCGIEDGEDLKADVLQALEKALVAPKINNGNGTNGA</sequence>
<dbReference type="SUPFAM" id="SSF53383">
    <property type="entry name" value="PLP-dependent transferases"/>
    <property type="match status" value="1"/>
</dbReference>
<feature type="domain" description="RNA polymerase Rpb7-like N-terminal" evidence="13">
    <location>
        <begin position="8"/>
        <end position="64"/>
    </location>
</feature>
<evidence type="ECO:0000259" key="14">
    <source>
        <dbReference type="Pfam" id="PF08292"/>
    </source>
</evidence>
<dbReference type="Pfam" id="PF01053">
    <property type="entry name" value="Cys_Met_Meta_PP"/>
    <property type="match status" value="1"/>
</dbReference>
<keyword evidence="15" id="KW-0456">Lyase</keyword>
<dbReference type="FunFam" id="3.40.640.10:FF:000043">
    <property type="entry name" value="Cystathionine gamma-lyase"/>
    <property type="match status" value="1"/>
</dbReference>
<dbReference type="Pfam" id="PF03876">
    <property type="entry name" value="SHS2_Rpb7-N"/>
    <property type="match status" value="1"/>
</dbReference>
<evidence type="ECO:0000256" key="10">
    <source>
        <dbReference type="ARBA" id="ARBA00023192"/>
    </source>
</evidence>
<dbReference type="Proteomes" id="UP000243015">
    <property type="component" value="Unassembled WGS sequence"/>
</dbReference>
<dbReference type="GO" id="GO:0006351">
    <property type="term" value="P:DNA-templated transcription"/>
    <property type="evidence" value="ECO:0007669"/>
    <property type="project" value="InterPro"/>
</dbReference>
<dbReference type="Gene3D" id="2.40.50.140">
    <property type="entry name" value="Nucleic acid-binding proteins"/>
    <property type="match status" value="1"/>
</dbReference>
<evidence type="ECO:0000256" key="6">
    <source>
        <dbReference type="ARBA" id="ARBA00012085"/>
    </source>
</evidence>
<evidence type="ECO:0000256" key="2">
    <source>
        <dbReference type="ARBA" id="ARBA00004123"/>
    </source>
</evidence>
<keyword evidence="10" id="KW-0198">Cysteine biosynthesis</keyword>
<dbReference type="CDD" id="cd04330">
    <property type="entry name" value="RNAP_III_Rpc25_N"/>
    <property type="match status" value="1"/>
</dbReference>
<dbReference type="InterPro" id="IPR015421">
    <property type="entry name" value="PyrdxlP-dep_Trfase_major"/>
</dbReference>
<dbReference type="GO" id="GO:0055029">
    <property type="term" value="C:nuclear DNA-directed RNA polymerase complex"/>
    <property type="evidence" value="ECO:0007669"/>
    <property type="project" value="UniProtKB-ARBA"/>
</dbReference>
<dbReference type="SUPFAM" id="SSF50249">
    <property type="entry name" value="Nucleic acid-binding proteins"/>
    <property type="match status" value="1"/>
</dbReference>
<organism evidence="15 16">
    <name type="scientific">Trichophyton rubrum</name>
    <name type="common">Athlete's foot fungus</name>
    <name type="synonym">Epidermophyton rubrum</name>
    <dbReference type="NCBI Taxonomy" id="5551"/>
    <lineage>
        <taxon>Eukaryota</taxon>
        <taxon>Fungi</taxon>
        <taxon>Dikarya</taxon>
        <taxon>Ascomycota</taxon>
        <taxon>Pezizomycotina</taxon>
        <taxon>Eurotiomycetes</taxon>
        <taxon>Eurotiomycetidae</taxon>
        <taxon>Onygenales</taxon>
        <taxon>Arthrodermataceae</taxon>
        <taxon>Trichophyton</taxon>
    </lineage>
</organism>
<dbReference type="FunFam" id="3.90.1150.10:FF:000008">
    <property type="entry name" value="Cystathionine gamma-synthase"/>
    <property type="match status" value="1"/>
</dbReference>
<dbReference type="InterPro" id="IPR036898">
    <property type="entry name" value="RNA_pol_Rpb7-like_N_sf"/>
</dbReference>
<dbReference type="InterPro" id="IPR000277">
    <property type="entry name" value="Cys/Met-Metab_PyrdxlP-dep_enz"/>
</dbReference>
<comment type="similarity">
    <text evidence="4">Belongs to the trans-sulfuration enzymes family.</text>
</comment>
<evidence type="ECO:0000256" key="12">
    <source>
        <dbReference type="ARBA" id="ARBA00029853"/>
    </source>
</evidence>
<keyword evidence="10" id="KW-0028">Amino-acid biosynthesis</keyword>
<dbReference type="FunFam" id="3.30.1490.120:FF:000001">
    <property type="entry name" value="DNA-directed RNA polymerase II subunit RPB7"/>
    <property type="match status" value="1"/>
</dbReference>
<dbReference type="AlphaFoldDB" id="A0A178F0K2"/>
<dbReference type="InterPro" id="IPR015424">
    <property type="entry name" value="PyrdxlP-dep_Trfase"/>
</dbReference>
<dbReference type="GO" id="GO:0019343">
    <property type="term" value="P:cysteine biosynthetic process via cystathionine"/>
    <property type="evidence" value="ECO:0007669"/>
    <property type="project" value="TreeGrafter"/>
</dbReference>
<evidence type="ECO:0000256" key="9">
    <source>
        <dbReference type="ARBA" id="ARBA00023163"/>
    </source>
</evidence>
<proteinExistence type="inferred from homology"/>
<comment type="cofactor">
    <cofactor evidence="1">
        <name>pyridoxal 5'-phosphate</name>
        <dbReference type="ChEBI" id="CHEBI:597326"/>
    </cofactor>
</comment>
<dbReference type="PANTHER" id="PTHR11808">
    <property type="entry name" value="TRANS-SULFURATION ENZYME FAMILY MEMBER"/>
    <property type="match status" value="1"/>
</dbReference>
<dbReference type="GO" id="GO:0030170">
    <property type="term" value="F:pyridoxal phosphate binding"/>
    <property type="evidence" value="ECO:0007669"/>
    <property type="project" value="InterPro"/>
</dbReference>
<gene>
    <name evidence="15" type="ORF">A7C99_3055</name>
</gene>
<evidence type="ECO:0000256" key="3">
    <source>
        <dbReference type="ARBA" id="ARBA00005038"/>
    </source>
</evidence>
<evidence type="ECO:0000256" key="1">
    <source>
        <dbReference type="ARBA" id="ARBA00001933"/>
    </source>
</evidence>
<protein>
    <recommendedName>
        <fullName evidence="6">cystathionine gamma-lyase</fullName>
        <ecNumber evidence="6">4.4.1.1</ecNumber>
    </recommendedName>
    <alternativeName>
        <fullName evidence="12">Gamma-cystathionase</fullName>
    </alternativeName>
</protein>
<evidence type="ECO:0000256" key="8">
    <source>
        <dbReference type="ARBA" id="ARBA00022898"/>
    </source>
</evidence>
<dbReference type="Gene3D" id="3.40.640.10">
    <property type="entry name" value="Type I PLP-dependent aspartate aminotransferase-like (Major domain)"/>
    <property type="match status" value="1"/>
</dbReference>
<dbReference type="VEuPathDB" id="FungiDB:TERG_01964"/>
<keyword evidence="8" id="KW-0663">Pyridoxal phosphate</keyword>
<reference evidence="15 16" key="1">
    <citation type="submission" date="2016-05" db="EMBL/GenBank/DDBJ databases">
        <title>Genome sequencing of Trichophyton rubrum CMCC(F)T1i isolated from hair.</title>
        <authorList>
            <person name="Zhan P."/>
            <person name="Tao Y."/>
            <person name="Liu W."/>
        </authorList>
    </citation>
    <scope>NUCLEOTIDE SEQUENCE [LARGE SCALE GENOMIC DNA]</scope>
    <source>
        <strain evidence="16">CMCC(F)T1i</strain>
    </source>
</reference>
<dbReference type="InterPro" id="IPR012340">
    <property type="entry name" value="NA-bd_OB-fold"/>
</dbReference>
<dbReference type="SUPFAM" id="SSF88798">
    <property type="entry name" value="N-terminal, heterodimerisation domain of RBP7 (RpoE)"/>
    <property type="match status" value="1"/>
</dbReference>
<evidence type="ECO:0000256" key="11">
    <source>
        <dbReference type="ARBA" id="ARBA00023242"/>
    </source>
</evidence>
<evidence type="ECO:0000313" key="15">
    <source>
        <dbReference type="EMBL" id="OAL65952.1"/>
    </source>
</evidence>
<evidence type="ECO:0000259" key="13">
    <source>
        <dbReference type="Pfam" id="PF03876"/>
    </source>
</evidence>
<dbReference type="InterPro" id="IPR015422">
    <property type="entry name" value="PyrdxlP-dep_Trfase_small"/>
</dbReference>
<keyword evidence="11" id="KW-0539">Nucleus</keyword>
<keyword evidence="7" id="KW-0240">DNA-directed RNA polymerase</keyword>
<dbReference type="InterPro" id="IPR005576">
    <property type="entry name" value="Rpb7-like_N"/>
</dbReference>
<dbReference type="PANTHER" id="PTHR11808:SF15">
    <property type="entry name" value="CYSTATHIONINE GAMMA-LYASE"/>
    <property type="match status" value="1"/>
</dbReference>
<dbReference type="EMBL" id="LHPM01000013">
    <property type="protein sequence ID" value="OAL65952.1"/>
    <property type="molecule type" value="Genomic_DNA"/>
</dbReference>
<dbReference type="Pfam" id="PF08292">
    <property type="entry name" value="RNA_pol_Rbc25"/>
    <property type="match status" value="1"/>
</dbReference>
<dbReference type="VEuPathDB" id="FungiDB:TERG_01965"/>
<comment type="similarity">
    <text evidence="5">Belongs to the eukaryotic RPB7/RPC8 RNA polymerase subunit family.</text>
</comment>
<dbReference type="CDD" id="cd00614">
    <property type="entry name" value="CGS_like"/>
    <property type="match status" value="1"/>
</dbReference>
<feature type="domain" description="RNA polymerase III subunit Rpc25" evidence="14">
    <location>
        <begin position="83"/>
        <end position="163"/>
    </location>
</feature>
<name>A0A178F0K2_TRIRU</name>
<keyword evidence="9" id="KW-0804">Transcription</keyword>
<dbReference type="GO" id="GO:0004123">
    <property type="term" value="F:cystathionine gamma-lyase activity"/>
    <property type="evidence" value="ECO:0007669"/>
    <property type="project" value="TreeGrafter"/>
</dbReference>
<dbReference type="Gene3D" id="3.30.1490.120">
    <property type="entry name" value="RNA polymerase Rpb7-like, N-terminal domain"/>
    <property type="match status" value="1"/>
</dbReference>
<evidence type="ECO:0000256" key="4">
    <source>
        <dbReference type="ARBA" id="ARBA00009077"/>
    </source>
</evidence>
<comment type="subcellular location">
    <subcellularLocation>
        <location evidence="2">Nucleus</location>
    </subcellularLocation>
</comment>
<comment type="pathway">
    <text evidence="3">Amino-acid biosynthesis; L-cysteine biosynthesis; L-cysteine from L-homocysteine and L-serine: step 2/2.</text>
</comment>
<dbReference type="EC" id="4.4.1.1" evidence="6"/>
<evidence type="ECO:0000256" key="7">
    <source>
        <dbReference type="ARBA" id="ARBA00022478"/>
    </source>
</evidence>
<dbReference type="GO" id="GO:0005737">
    <property type="term" value="C:cytoplasm"/>
    <property type="evidence" value="ECO:0007669"/>
    <property type="project" value="TreeGrafter"/>
</dbReference>
<evidence type="ECO:0000313" key="16">
    <source>
        <dbReference type="Proteomes" id="UP000243015"/>
    </source>
</evidence>